<dbReference type="RefSeq" id="WP_164742777.1">
    <property type="nucleotide sequence ID" value="NZ_FXYY01000033.1"/>
</dbReference>
<dbReference type="GeneID" id="303223073"/>
<dbReference type="EMBL" id="FXYY01000033">
    <property type="protein sequence ID" value="SMX99793.1"/>
    <property type="molecule type" value="Genomic_DNA"/>
</dbReference>
<evidence type="ECO:0008006" key="4">
    <source>
        <dbReference type="Google" id="ProtNLM"/>
    </source>
</evidence>
<name>A0A2H1KJ38_BRELN</name>
<dbReference type="Proteomes" id="UP000234641">
    <property type="component" value="Unassembled WGS sequence"/>
</dbReference>
<proteinExistence type="predicted"/>
<sequence length="236" mass="24110">MKRILPAIALFAGLSLVGCTGGGDKPDQADGGGDSSQAAAEETPQASKLDEAKLKEILESTKAEGQSFKAVDGAGDSSSEAVKALESSEFEPAKCKDITMNLLNANLASKGTTVAGTSTDNILSAALSSYDDLDGAQTQIEGASKIAEECSDVKIKTAGVEMSMKYKTFDAKVDGADETNGIVASVEAGGQTAMNLRMVYALVGNNVVAVSNIADVEEATVTKAADTFVKAVKKAG</sequence>
<evidence type="ECO:0000313" key="3">
    <source>
        <dbReference type="Proteomes" id="UP000234641"/>
    </source>
</evidence>
<evidence type="ECO:0000313" key="2">
    <source>
        <dbReference type="EMBL" id="SMX99793.1"/>
    </source>
</evidence>
<evidence type="ECO:0000256" key="1">
    <source>
        <dbReference type="SAM" id="MobiDB-lite"/>
    </source>
</evidence>
<dbReference type="PROSITE" id="PS51257">
    <property type="entry name" value="PROKAR_LIPOPROTEIN"/>
    <property type="match status" value="1"/>
</dbReference>
<dbReference type="AlphaFoldDB" id="A0A2H1KJ38"/>
<organism evidence="2 3">
    <name type="scientific">Brevibacterium linens ATCC 9172</name>
    <dbReference type="NCBI Taxonomy" id="1255617"/>
    <lineage>
        <taxon>Bacteria</taxon>
        <taxon>Bacillati</taxon>
        <taxon>Actinomycetota</taxon>
        <taxon>Actinomycetes</taxon>
        <taxon>Micrococcales</taxon>
        <taxon>Brevibacteriaceae</taxon>
        <taxon>Brevibacterium</taxon>
    </lineage>
</organism>
<gene>
    <name evidence="2" type="ORF">BLIN9172_03234</name>
</gene>
<feature type="region of interest" description="Disordered" evidence="1">
    <location>
        <begin position="23"/>
        <end position="51"/>
    </location>
</feature>
<accession>A0A2H1KJ38</accession>
<protein>
    <recommendedName>
        <fullName evidence="4">PknH-like extracellular domain-containing protein</fullName>
    </recommendedName>
</protein>
<reference evidence="2 3" key="1">
    <citation type="submission" date="2017-03" db="EMBL/GenBank/DDBJ databases">
        <authorList>
            <person name="Afonso C.L."/>
            <person name="Miller P.J."/>
            <person name="Scott M.A."/>
            <person name="Spackman E."/>
            <person name="Goraichik I."/>
            <person name="Dimitrov K.M."/>
            <person name="Suarez D.L."/>
            <person name="Swayne D.E."/>
        </authorList>
    </citation>
    <scope>NUCLEOTIDE SEQUENCE [LARGE SCALE GENOMIC DNA]</scope>
    <source>
        <strain evidence="2 3">ATCC 9172</strain>
    </source>
</reference>